<evidence type="ECO:0000256" key="5">
    <source>
        <dbReference type="SAM" id="MobiDB-lite"/>
    </source>
</evidence>
<dbReference type="Pfam" id="PF01497">
    <property type="entry name" value="Peripla_BP_2"/>
    <property type="match status" value="1"/>
</dbReference>
<dbReference type="PANTHER" id="PTHR30532">
    <property type="entry name" value="IRON III DICITRATE-BINDING PERIPLASMIC PROTEIN"/>
    <property type="match status" value="1"/>
</dbReference>
<comment type="caution">
    <text evidence="8">The sequence shown here is derived from an EMBL/GenBank/DDBJ whole genome shotgun (WGS) entry which is preliminary data.</text>
</comment>
<dbReference type="GO" id="GO:0030288">
    <property type="term" value="C:outer membrane-bounded periplasmic space"/>
    <property type="evidence" value="ECO:0007669"/>
    <property type="project" value="TreeGrafter"/>
</dbReference>
<dbReference type="CDD" id="cd01146">
    <property type="entry name" value="FhuD"/>
    <property type="match status" value="1"/>
</dbReference>
<proteinExistence type="inferred from homology"/>
<feature type="chain" id="PRO_5039231287" evidence="6">
    <location>
        <begin position="31"/>
        <end position="339"/>
    </location>
</feature>
<feature type="compositionally biased region" description="Low complexity" evidence="5">
    <location>
        <begin position="36"/>
        <end position="52"/>
    </location>
</feature>
<gene>
    <name evidence="8" type="ORF">PGLA_20110</name>
</gene>
<feature type="domain" description="Fe/B12 periplasmic-binding" evidence="7">
    <location>
        <begin position="82"/>
        <end position="339"/>
    </location>
</feature>
<evidence type="ECO:0000256" key="2">
    <source>
        <dbReference type="ARBA" id="ARBA00008814"/>
    </source>
</evidence>
<dbReference type="Proteomes" id="UP000076967">
    <property type="component" value="Unassembled WGS sequence"/>
</dbReference>
<evidence type="ECO:0000256" key="4">
    <source>
        <dbReference type="ARBA" id="ARBA00022729"/>
    </source>
</evidence>
<evidence type="ECO:0000313" key="8">
    <source>
        <dbReference type="EMBL" id="OAB38401.1"/>
    </source>
</evidence>
<dbReference type="PROSITE" id="PS50983">
    <property type="entry name" value="FE_B12_PBP"/>
    <property type="match status" value="1"/>
</dbReference>
<dbReference type="SUPFAM" id="SSF53807">
    <property type="entry name" value="Helical backbone' metal receptor"/>
    <property type="match status" value="1"/>
</dbReference>
<evidence type="ECO:0000256" key="3">
    <source>
        <dbReference type="ARBA" id="ARBA00022448"/>
    </source>
</evidence>
<dbReference type="RefSeq" id="WP_068536268.1">
    <property type="nucleotide sequence ID" value="NZ_LVJH01000048.1"/>
</dbReference>
<dbReference type="STRING" id="494026.PGLA_20110"/>
<evidence type="ECO:0000259" key="7">
    <source>
        <dbReference type="PROSITE" id="PS50983"/>
    </source>
</evidence>
<keyword evidence="9" id="KW-1185">Reference proteome</keyword>
<evidence type="ECO:0000256" key="6">
    <source>
        <dbReference type="SAM" id="SignalP"/>
    </source>
</evidence>
<dbReference type="PANTHER" id="PTHR30532:SF1">
    <property type="entry name" value="IRON(3+)-HYDROXAMATE-BINDING PROTEIN FHUD"/>
    <property type="match status" value="1"/>
</dbReference>
<dbReference type="PROSITE" id="PS51257">
    <property type="entry name" value="PROKAR_LIPOPROTEIN"/>
    <property type="match status" value="1"/>
</dbReference>
<dbReference type="AlphaFoldDB" id="A0A168HPP7"/>
<dbReference type="Gene3D" id="3.40.50.1980">
    <property type="entry name" value="Nitrogenase molybdenum iron protein domain"/>
    <property type="match status" value="2"/>
</dbReference>
<comment type="subcellular location">
    <subcellularLocation>
        <location evidence="1">Cell envelope</location>
    </subcellularLocation>
</comment>
<name>A0A168HPP7_9BACL</name>
<dbReference type="InterPro" id="IPR051313">
    <property type="entry name" value="Bact_iron-sidero_bind"/>
</dbReference>
<evidence type="ECO:0000256" key="1">
    <source>
        <dbReference type="ARBA" id="ARBA00004196"/>
    </source>
</evidence>
<feature type="region of interest" description="Disordered" evidence="5">
    <location>
        <begin position="36"/>
        <end position="55"/>
    </location>
</feature>
<accession>A0A168HPP7</accession>
<keyword evidence="4 6" id="KW-0732">Signal</keyword>
<dbReference type="EMBL" id="LVJH01000048">
    <property type="protein sequence ID" value="OAB38401.1"/>
    <property type="molecule type" value="Genomic_DNA"/>
</dbReference>
<comment type="similarity">
    <text evidence="2">Belongs to the bacterial solute-binding protein 8 family.</text>
</comment>
<keyword evidence="3" id="KW-0813">Transport</keyword>
<dbReference type="InterPro" id="IPR002491">
    <property type="entry name" value="ABC_transptr_periplasmic_BD"/>
</dbReference>
<sequence>MFHINTRLYKVMRKRTSVLLCLALVGSLLAACGSNSVETTAQKTTEPTTTEAPVDEKKTVEPNAERIFKDDLGNEVKLPATPQKVFAPYLEDSLLKLDVKPVIQWSNGKMAHEYLKEELKDVPKLDFSGGLPSPEVLMSFNPDLIILHTASYAKDGIYENYAKIAPTYVFSNAAGDIEKTLGTLGELLGKSTEADAALKAYDQKVNEAKEKIAASTGGKKVAIIRFAPRGVSLMGGNYFCGYVLNQQLGIEMTKLTEKENSLDVSMEVLPKIDADYIFVINAYDQGTERLKEMTDSAIWKSIPAVKEGHVYEVNDEYWLGSGLIAYEKIIDDTVKILTK</sequence>
<reference evidence="8 9" key="1">
    <citation type="submission" date="2016-03" db="EMBL/GenBank/DDBJ databases">
        <title>Draft genome sequence of Paenibacillus glacialis DSM 22343.</title>
        <authorList>
            <person name="Shin S.-K."/>
            <person name="Yi H."/>
        </authorList>
    </citation>
    <scope>NUCLEOTIDE SEQUENCE [LARGE SCALE GENOMIC DNA]</scope>
    <source>
        <strain evidence="8 9">DSM 22343</strain>
    </source>
</reference>
<dbReference type="GO" id="GO:1901678">
    <property type="term" value="P:iron coordination entity transport"/>
    <property type="evidence" value="ECO:0007669"/>
    <property type="project" value="UniProtKB-ARBA"/>
</dbReference>
<feature type="signal peptide" evidence="6">
    <location>
        <begin position="1"/>
        <end position="30"/>
    </location>
</feature>
<organism evidence="8 9">
    <name type="scientific">Paenibacillus glacialis</name>
    <dbReference type="NCBI Taxonomy" id="494026"/>
    <lineage>
        <taxon>Bacteria</taxon>
        <taxon>Bacillati</taxon>
        <taxon>Bacillota</taxon>
        <taxon>Bacilli</taxon>
        <taxon>Bacillales</taxon>
        <taxon>Paenibacillaceae</taxon>
        <taxon>Paenibacillus</taxon>
    </lineage>
</organism>
<evidence type="ECO:0000313" key="9">
    <source>
        <dbReference type="Proteomes" id="UP000076967"/>
    </source>
</evidence>
<dbReference type="OrthoDB" id="2417096at2"/>
<protein>
    <submittedName>
        <fullName evidence="8">ABC transporter substrate-binding protein</fullName>
    </submittedName>
</protein>